<dbReference type="SMART" id="SM01043">
    <property type="entry name" value="BTAD"/>
    <property type="match status" value="1"/>
</dbReference>
<dbReference type="CDD" id="cd15831">
    <property type="entry name" value="BTAD"/>
    <property type="match status" value="1"/>
</dbReference>
<dbReference type="InterPro" id="IPR011990">
    <property type="entry name" value="TPR-like_helical_dom_sf"/>
</dbReference>
<evidence type="ECO:0000256" key="7">
    <source>
        <dbReference type="PROSITE-ProRule" id="PRU01091"/>
    </source>
</evidence>
<dbReference type="SMART" id="SM00028">
    <property type="entry name" value="TPR"/>
    <property type="match status" value="5"/>
</dbReference>
<dbReference type="Gene3D" id="1.25.40.10">
    <property type="entry name" value="Tetratricopeptide repeat domain"/>
    <property type="match status" value="2"/>
</dbReference>
<keyword evidence="4" id="KW-0805">Transcription regulation</keyword>
<dbReference type="SUPFAM" id="SSF46894">
    <property type="entry name" value="C-terminal effector domain of the bipartite response regulators"/>
    <property type="match status" value="1"/>
</dbReference>
<feature type="region of interest" description="Disordered" evidence="8">
    <location>
        <begin position="271"/>
        <end position="290"/>
    </location>
</feature>
<evidence type="ECO:0000256" key="5">
    <source>
        <dbReference type="ARBA" id="ARBA00023125"/>
    </source>
</evidence>
<reference evidence="10" key="1">
    <citation type="submission" date="2018-10" db="EMBL/GenBank/DDBJ databases">
        <authorList>
            <person name="Hariharan J."/>
            <person name="Choudoir M.J."/>
            <person name="Diebold P."/>
            <person name="Panke-Buisse K."/>
            <person name="Campbell A.N."/>
            <person name="Buckley D.H."/>
        </authorList>
    </citation>
    <scope>NUCLEOTIDE SEQUENCE</scope>
    <source>
        <strain evidence="10">Gb1</strain>
    </source>
</reference>
<dbReference type="InterPro" id="IPR019734">
    <property type="entry name" value="TPR_rpt"/>
</dbReference>
<dbReference type="InterPro" id="IPR005158">
    <property type="entry name" value="BTAD"/>
</dbReference>
<dbReference type="Pfam" id="PF00486">
    <property type="entry name" value="Trans_reg_C"/>
    <property type="match status" value="1"/>
</dbReference>
<dbReference type="PANTHER" id="PTHR35807:SF1">
    <property type="entry name" value="TRANSCRIPTIONAL REGULATOR REDD"/>
    <property type="match status" value="1"/>
</dbReference>
<protein>
    <submittedName>
        <fullName evidence="10">AfsR family transcriptional regulator</fullName>
    </submittedName>
</protein>
<dbReference type="Pfam" id="PF00931">
    <property type="entry name" value="NB-ARC"/>
    <property type="match status" value="1"/>
</dbReference>
<dbReference type="AlphaFoldDB" id="A0A652KT97"/>
<dbReference type="GO" id="GO:0043531">
    <property type="term" value="F:ADP binding"/>
    <property type="evidence" value="ECO:0007669"/>
    <property type="project" value="InterPro"/>
</dbReference>
<dbReference type="SMART" id="SM00862">
    <property type="entry name" value="Trans_reg_C"/>
    <property type="match status" value="1"/>
</dbReference>
<dbReference type="Gene3D" id="3.40.50.300">
    <property type="entry name" value="P-loop containing nucleotide triphosphate hydrolases"/>
    <property type="match status" value="1"/>
</dbReference>
<dbReference type="SUPFAM" id="SSF48452">
    <property type="entry name" value="TPR-like"/>
    <property type="match status" value="3"/>
</dbReference>
<keyword evidence="5 7" id="KW-0238">DNA-binding</keyword>
<keyword evidence="3" id="KW-0902">Two-component regulatory system</keyword>
<dbReference type="InterPro" id="IPR001867">
    <property type="entry name" value="OmpR/PhoB-type_DNA-bd"/>
</dbReference>
<dbReference type="EMBL" id="RDBM01000035">
    <property type="protein sequence ID" value="TXS26786.1"/>
    <property type="molecule type" value="Genomic_DNA"/>
</dbReference>
<dbReference type="GO" id="GO:0006355">
    <property type="term" value="P:regulation of DNA-templated transcription"/>
    <property type="evidence" value="ECO:0007669"/>
    <property type="project" value="InterPro"/>
</dbReference>
<keyword evidence="6" id="KW-0804">Transcription</keyword>
<feature type="region of interest" description="Disordered" evidence="8">
    <location>
        <begin position="1"/>
        <end position="22"/>
    </location>
</feature>
<dbReference type="Gene3D" id="1.10.8.430">
    <property type="entry name" value="Helical domain of apoptotic protease-activating factors"/>
    <property type="match status" value="1"/>
</dbReference>
<dbReference type="GO" id="GO:0003677">
    <property type="term" value="F:DNA binding"/>
    <property type="evidence" value="ECO:0007669"/>
    <property type="project" value="UniProtKB-UniRule"/>
</dbReference>
<dbReference type="InterPro" id="IPR027417">
    <property type="entry name" value="P-loop_NTPase"/>
</dbReference>
<comment type="caution">
    <text evidence="10">The sequence shown here is derived from an EMBL/GenBank/DDBJ whole genome shotgun (WGS) entry which is preliminary data.</text>
</comment>
<dbReference type="Pfam" id="PF13424">
    <property type="entry name" value="TPR_12"/>
    <property type="match status" value="1"/>
</dbReference>
<feature type="domain" description="OmpR/PhoB-type" evidence="9">
    <location>
        <begin position="17"/>
        <end position="114"/>
    </location>
</feature>
<evidence type="ECO:0000256" key="6">
    <source>
        <dbReference type="ARBA" id="ARBA00023163"/>
    </source>
</evidence>
<evidence type="ECO:0000256" key="4">
    <source>
        <dbReference type="ARBA" id="ARBA00023015"/>
    </source>
</evidence>
<feature type="compositionally biased region" description="Basic and acidic residues" evidence="8">
    <location>
        <begin position="12"/>
        <end position="22"/>
    </location>
</feature>
<keyword evidence="2" id="KW-0677">Repeat</keyword>
<proteinExistence type="inferred from homology"/>
<evidence type="ECO:0000256" key="2">
    <source>
        <dbReference type="ARBA" id="ARBA00022737"/>
    </source>
</evidence>
<dbReference type="InterPro" id="IPR042197">
    <property type="entry name" value="Apaf_helical"/>
</dbReference>
<organism evidence="10">
    <name type="scientific">Streptomyces sp. gb1(2016)</name>
    <dbReference type="NCBI Taxonomy" id="1828321"/>
    <lineage>
        <taxon>Bacteria</taxon>
        <taxon>Bacillati</taxon>
        <taxon>Actinomycetota</taxon>
        <taxon>Actinomycetes</taxon>
        <taxon>Kitasatosporales</taxon>
        <taxon>Streptomycetaceae</taxon>
        <taxon>Streptomyces</taxon>
    </lineage>
</organism>
<dbReference type="SUPFAM" id="SSF52540">
    <property type="entry name" value="P-loop containing nucleoside triphosphate hydrolases"/>
    <property type="match status" value="1"/>
</dbReference>
<dbReference type="Gene3D" id="1.10.10.10">
    <property type="entry name" value="Winged helix-like DNA-binding domain superfamily/Winged helix DNA-binding domain"/>
    <property type="match status" value="1"/>
</dbReference>
<dbReference type="InterPro" id="IPR036388">
    <property type="entry name" value="WH-like_DNA-bd_sf"/>
</dbReference>
<dbReference type="PANTHER" id="PTHR35807">
    <property type="entry name" value="TRANSCRIPTIONAL REGULATOR REDD-RELATED"/>
    <property type="match status" value="1"/>
</dbReference>
<accession>A0A652KT97</accession>
<comment type="similarity">
    <text evidence="1">Belongs to the AfsR/DnrI/RedD regulatory family.</text>
</comment>
<sequence length="990" mass="106119">MDRDNGPGVRVPEQRAPRERAAGTDLRFTVLGPVRAWRGSELLPSGSPQQRALLAALLLRDGRTATAAELIDALWGEDPPSQALATVRTYASRLRKILGQETLVSESGGYAVRIPREALDLTLAQNLAAEAEKARGGGDRCQARTLINKLLGLWDGEALASLPGPYAENQRTSLEEWRLQLTETRLDLDLEVGCHAEAVSELTALTAAHPLRERLRELLMVALYRSGRQAEALAVYADTRRLLAEELGVDPRPELAQLQQRILRADEELARPADEPAPASAPLRPAQLPATVPDFTGRAPFVRELGDRLATAEGSVMAVSALAGIGGVGKTTLAVHVAHRARPHFPDGQLYVDLQGAGARAAEPETVLGAFLRALGTPDSAIPDSLDERAALYRSTLDGRRILVLLDNAHDAAQIRPLLPGTEGCAALVTSRVRMVDLAGAHLVDLDVMSPEEALQLFTRIVGDERVRSEREAALDVVAACGFLPLAIRIAASRLASRRTWTVSVLAAKLADERRRLDELQAGDLAVKATFELGYGQLEPAQARAFRLLGLADGPDISLAAAAALLNLDLHTAEDLLETLVDTSLLESAAPGRYRYHDLVRLYARACAERDEQPPVERELALSRLLDFYLATAAGVYALERPGERVLDHFAHTEYPGLTFQVREAALDWLFSESSGLLACVAQSAGIGMPRRAADLLMAMVDLGESGANSHQFATAAKAVSDAARTAGDAQAEGRARTMLTHALSVSGRFAEAETEARRALELGRLADDPVSLGQVPNQRGIIALYENRHADAENHLSEALAAFRADGNKPGEASALCNLSRVHLATGRTASAVDLAQQGVGIYEADTSGLALRLANGKYALGLALTGTGRTASAQEALTEAMSIFRDSRQQLWHGMTLFRLAELHLAIRQPAHAASHAEQALAILRGIGGEWRRANVLTTLGRGLAGVGQTDRAQVCWEEALSIFDELGSPEAASVRELLVPAPVARAS</sequence>
<dbReference type="Pfam" id="PF03704">
    <property type="entry name" value="BTAD"/>
    <property type="match status" value="1"/>
</dbReference>
<dbReference type="InterPro" id="IPR051677">
    <property type="entry name" value="AfsR-DnrI-RedD_regulator"/>
</dbReference>
<feature type="DNA-binding region" description="OmpR/PhoB-type" evidence="7">
    <location>
        <begin position="17"/>
        <end position="114"/>
    </location>
</feature>
<evidence type="ECO:0000313" key="10">
    <source>
        <dbReference type="EMBL" id="TXS26786.1"/>
    </source>
</evidence>
<dbReference type="InterPro" id="IPR016032">
    <property type="entry name" value="Sig_transdc_resp-reg_C-effctor"/>
</dbReference>
<dbReference type="GO" id="GO:0000160">
    <property type="term" value="P:phosphorelay signal transduction system"/>
    <property type="evidence" value="ECO:0007669"/>
    <property type="project" value="UniProtKB-KW"/>
</dbReference>
<name>A0A652KT97_9ACTN</name>
<dbReference type="PRINTS" id="PR00364">
    <property type="entry name" value="DISEASERSIST"/>
</dbReference>
<evidence type="ECO:0000256" key="3">
    <source>
        <dbReference type="ARBA" id="ARBA00023012"/>
    </source>
</evidence>
<dbReference type="PROSITE" id="PS51755">
    <property type="entry name" value="OMPR_PHOB"/>
    <property type="match status" value="1"/>
</dbReference>
<evidence type="ECO:0000256" key="8">
    <source>
        <dbReference type="SAM" id="MobiDB-lite"/>
    </source>
</evidence>
<gene>
    <name evidence="10" type="ORF">EAO74_11820</name>
</gene>
<evidence type="ECO:0000259" key="9">
    <source>
        <dbReference type="PROSITE" id="PS51755"/>
    </source>
</evidence>
<evidence type="ECO:0000256" key="1">
    <source>
        <dbReference type="ARBA" id="ARBA00005820"/>
    </source>
</evidence>
<dbReference type="InterPro" id="IPR002182">
    <property type="entry name" value="NB-ARC"/>
</dbReference>
<dbReference type="RefSeq" id="WP_147983575.1">
    <property type="nucleotide sequence ID" value="NZ_RDBM01000035.1"/>
</dbReference>